<feature type="non-terminal residue" evidence="1">
    <location>
        <position position="34"/>
    </location>
</feature>
<comment type="caution">
    <text evidence="1">The sequence shown here is derived from an EMBL/GenBank/DDBJ whole genome shotgun (WGS) entry which is preliminary data.</text>
</comment>
<accession>C2MBV1</accession>
<reference evidence="1 2" key="1">
    <citation type="submission" date="2009-04" db="EMBL/GenBank/DDBJ databases">
        <authorList>
            <person name="Sebastian Y."/>
            <person name="Madupu R."/>
            <person name="Durkin A.S."/>
            <person name="Torralba M."/>
            <person name="Methe B."/>
            <person name="Sutton G.G."/>
            <person name="Strausberg R.L."/>
            <person name="Nelson K.E."/>
        </authorList>
    </citation>
    <scope>NUCLEOTIDE SEQUENCE [LARGE SCALE GENOMIC DNA]</scope>
    <source>
        <strain evidence="1 2">60-3</strain>
    </source>
</reference>
<gene>
    <name evidence="1" type="ORF">PORUE0001_1858</name>
</gene>
<name>C2MBV1_9PORP</name>
<organism evidence="1 2">
    <name type="scientific">Porphyromonas uenonis 60-3</name>
    <dbReference type="NCBI Taxonomy" id="596327"/>
    <lineage>
        <taxon>Bacteria</taxon>
        <taxon>Pseudomonadati</taxon>
        <taxon>Bacteroidota</taxon>
        <taxon>Bacteroidia</taxon>
        <taxon>Bacteroidales</taxon>
        <taxon>Porphyromonadaceae</taxon>
        <taxon>Porphyromonas</taxon>
    </lineage>
</organism>
<proteinExistence type="predicted"/>
<keyword evidence="2" id="KW-1185">Reference proteome</keyword>
<evidence type="ECO:0000313" key="1">
    <source>
        <dbReference type="EMBL" id="EEK16801.1"/>
    </source>
</evidence>
<protein>
    <submittedName>
        <fullName evidence="1">Uncharacterized protein</fullName>
    </submittedName>
</protein>
<dbReference type="Proteomes" id="UP000003303">
    <property type="component" value="Unassembled WGS sequence"/>
</dbReference>
<evidence type="ECO:0000313" key="2">
    <source>
        <dbReference type="Proteomes" id="UP000003303"/>
    </source>
</evidence>
<sequence length="34" mass="3747">MTHIGGANPTHLTVIRPSRGHCILIKRVIATLRL</sequence>
<dbReference type="AlphaFoldDB" id="C2MBV1"/>
<dbReference type="EMBL" id="ACLR01000131">
    <property type="protein sequence ID" value="EEK16801.1"/>
    <property type="molecule type" value="Genomic_DNA"/>
</dbReference>